<accession>A0A6J4QT62</accession>
<dbReference type="EMBL" id="CADCVE010000044">
    <property type="protein sequence ID" value="CAA9454430.1"/>
    <property type="molecule type" value="Genomic_DNA"/>
</dbReference>
<proteinExistence type="predicted"/>
<evidence type="ECO:0000313" key="1">
    <source>
        <dbReference type="EMBL" id="CAA9454430.1"/>
    </source>
</evidence>
<organism evidence="1">
    <name type="scientific">uncultured Rubrobacteraceae bacterium</name>
    <dbReference type="NCBI Taxonomy" id="349277"/>
    <lineage>
        <taxon>Bacteria</taxon>
        <taxon>Bacillati</taxon>
        <taxon>Actinomycetota</taxon>
        <taxon>Rubrobacteria</taxon>
        <taxon>Rubrobacterales</taxon>
        <taxon>Rubrobacteraceae</taxon>
        <taxon>environmental samples</taxon>
    </lineage>
</organism>
<protein>
    <submittedName>
        <fullName evidence="1">Uncharacterized protein</fullName>
    </submittedName>
</protein>
<sequence length="151" mass="16021">MTDPDNAAAVESGLQRERMPVTVFANARASEGLRPAAGLAFGVAEEPGNEGSCLPWRAKSQARAAVLEIQKNTGAPPEYFLPATRTNLAAYAEAPSHTRLVMPGETQGAPSPGLMLVDTSGLGPEAARHKLARALREIRDRHLECVPLAEL</sequence>
<dbReference type="AlphaFoldDB" id="A0A6J4QT62"/>
<gene>
    <name evidence="1" type="ORF">AVDCRST_MAG28-2207</name>
</gene>
<name>A0A6J4QT62_9ACTN</name>
<reference evidence="1" key="1">
    <citation type="submission" date="2020-02" db="EMBL/GenBank/DDBJ databases">
        <authorList>
            <person name="Meier V. D."/>
        </authorList>
    </citation>
    <scope>NUCLEOTIDE SEQUENCE</scope>
    <source>
        <strain evidence="1">AVDCRST_MAG28</strain>
    </source>
</reference>